<sequence length="532" mass="59256">MAAEAVGLASSLTALVATAYSSCQKVDSTFEGARNAPKHIKALSSDLEDFYLVLGTLQALLDDEDFSPGVIRQATSLNLCSVLENSISIFRNIRIVASEYQIHHKRSEPGTWQRLKWTFKESEIDGFRKDLMGCKATLNMTISVANFYNTRAIATSSAKMEADLAAHLEELEKLPGILQQMEDIRAAQLPQAPPHGAMERAGVRVDYTFALRHYMDGAKSMCSEMMTPSAPSLQVSSFEPTNSITTSRFDTAPMFQILGDEADLNSRRCTQVLVRNVGLHKTITLQTKPEYTIEKIKILVREKIGMPNAQFDLLYSSRVLHSPEQSLDEYNIPHDATLTCVSFRPGRPPAAKMQPAMSISPEHLVVLITDVKRFSLPYSQRDRLIGVSPKATISDLKSQYADALTGNWTANDVVLIWKGHNLKDSTIVSTVGIDDEDPVLHALLRYDEVALHWDKEIATAVAITAYQSMQQAEKKRSMHTIEWNERPKGTISSNRNARNLASSYSLDAILAFSRGISRCPFGEGMIWYVRYA</sequence>
<dbReference type="Pfam" id="PF00240">
    <property type="entry name" value="ubiquitin"/>
    <property type="match status" value="1"/>
</dbReference>
<dbReference type="CDD" id="cd17039">
    <property type="entry name" value="Ubl_ubiquitin_like"/>
    <property type="match status" value="2"/>
</dbReference>
<dbReference type="SUPFAM" id="SSF54236">
    <property type="entry name" value="Ubiquitin-like"/>
    <property type="match status" value="2"/>
</dbReference>
<dbReference type="AlphaFoldDB" id="A0A8H3FPF1"/>
<protein>
    <recommendedName>
        <fullName evidence="1">Ubiquitin-like domain-containing protein</fullName>
    </recommendedName>
</protein>
<dbReference type="Gene3D" id="3.10.20.90">
    <property type="entry name" value="Phosphatidylinositol 3-kinase Catalytic Subunit, Chain A, domain 1"/>
    <property type="match status" value="2"/>
</dbReference>
<dbReference type="InterPro" id="IPR029071">
    <property type="entry name" value="Ubiquitin-like_domsf"/>
</dbReference>
<dbReference type="OrthoDB" id="5426969at2759"/>
<dbReference type="PROSITE" id="PS50053">
    <property type="entry name" value="UBIQUITIN_2"/>
    <property type="match status" value="2"/>
</dbReference>
<dbReference type="Pfam" id="PF17111">
    <property type="entry name" value="PigL_N"/>
    <property type="match status" value="1"/>
</dbReference>
<accession>A0A8H3FPF1</accession>
<evidence type="ECO:0000259" key="1">
    <source>
        <dbReference type="PROSITE" id="PS50053"/>
    </source>
</evidence>
<keyword evidence="3" id="KW-1185">Reference proteome</keyword>
<proteinExistence type="predicted"/>
<evidence type="ECO:0000313" key="2">
    <source>
        <dbReference type="EMBL" id="CAF9928234.1"/>
    </source>
</evidence>
<dbReference type="InterPro" id="IPR000626">
    <property type="entry name" value="Ubiquitin-like_dom"/>
</dbReference>
<dbReference type="EMBL" id="CAJPDT010000049">
    <property type="protein sequence ID" value="CAF9928234.1"/>
    <property type="molecule type" value="Genomic_DNA"/>
</dbReference>
<gene>
    <name evidence="2" type="ORF">IMSHALPRED_007414</name>
</gene>
<name>A0A8H3FPF1_9LECA</name>
<organism evidence="2 3">
    <name type="scientific">Imshaugia aleurites</name>
    <dbReference type="NCBI Taxonomy" id="172621"/>
    <lineage>
        <taxon>Eukaryota</taxon>
        <taxon>Fungi</taxon>
        <taxon>Dikarya</taxon>
        <taxon>Ascomycota</taxon>
        <taxon>Pezizomycotina</taxon>
        <taxon>Lecanoromycetes</taxon>
        <taxon>OSLEUM clade</taxon>
        <taxon>Lecanoromycetidae</taxon>
        <taxon>Lecanorales</taxon>
        <taxon>Lecanorineae</taxon>
        <taxon>Parmeliaceae</taxon>
        <taxon>Imshaugia</taxon>
    </lineage>
</organism>
<evidence type="ECO:0000313" key="3">
    <source>
        <dbReference type="Proteomes" id="UP000664534"/>
    </source>
</evidence>
<reference evidence="2" key="1">
    <citation type="submission" date="2021-03" db="EMBL/GenBank/DDBJ databases">
        <authorList>
            <person name="Tagirdzhanova G."/>
        </authorList>
    </citation>
    <scope>NUCLEOTIDE SEQUENCE</scope>
</reference>
<dbReference type="InterPro" id="IPR031348">
    <property type="entry name" value="PigL_N"/>
</dbReference>
<feature type="domain" description="Ubiquitin-like" evidence="1">
    <location>
        <begin position="270"/>
        <end position="347"/>
    </location>
</feature>
<feature type="domain" description="Ubiquitin-like" evidence="1">
    <location>
        <begin position="364"/>
        <end position="439"/>
    </location>
</feature>
<dbReference type="SMART" id="SM00213">
    <property type="entry name" value="UBQ"/>
    <property type="match status" value="2"/>
</dbReference>
<comment type="caution">
    <text evidence="2">The sequence shown here is derived from an EMBL/GenBank/DDBJ whole genome shotgun (WGS) entry which is preliminary data.</text>
</comment>
<dbReference type="Proteomes" id="UP000664534">
    <property type="component" value="Unassembled WGS sequence"/>
</dbReference>